<dbReference type="KEGG" id="euz:DVS28_a1142"/>
<keyword evidence="4" id="KW-1185">Reference proteome</keyword>
<dbReference type="RefSeq" id="WP_164709975.1">
    <property type="nucleotide sequence ID" value="NZ_CP031165.1"/>
</dbReference>
<dbReference type="InterPro" id="IPR058593">
    <property type="entry name" value="ARB_07466-like_C"/>
</dbReference>
<proteinExistence type="predicted"/>
<feature type="region of interest" description="Disordered" evidence="1">
    <location>
        <begin position="276"/>
        <end position="312"/>
    </location>
</feature>
<protein>
    <recommendedName>
        <fullName evidence="2">ARB-07466-like C-terminal domain-containing protein</fullName>
    </recommendedName>
</protein>
<evidence type="ECO:0000313" key="3">
    <source>
        <dbReference type="EMBL" id="AXV05842.1"/>
    </source>
</evidence>
<accession>A0A346XUE5</accession>
<name>A0A346XUE5_9ACTN</name>
<feature type="compositionally biased region" description="Low complexity" evidence="1">
    <location>
        <begin position="276"/>
        <end position="286"/>
    </location>
</feature>
<evidence type="ECO:0000256" key="1">
    <source>
        <dbReference type="SAM" id="MobiDB-lite"/>
    </source>
</evidence>
<evidence type="ECO:0000313" key="4">
    <source>
        <dbReference type="Proteomes" id="UP000264006"/>
    </source>
</evidence>
<sequence>MSTTTDVGDWTLLGGDPAPGDPTAVRATAEQVLRAALQAVAAERQTTMLASSVGDGSWRGAAATATAAAVASIGPEVAVFVEAGQAAGRALQGWANVLESVQASALDVLAAATTADEEREAAEEQLVALQADRTARVAEHDMRRSAWRAAQSDAETAIALGLPTAPVLQADADRLAIVVNDALAALAALDADITDTTTALSDAQARLDSARADAARLALQLRTEAAATAAELDPVPPFTGGAFGTAAGSGAGTPAAAAPVAAALAGGVATGPAAPAVHRPAGSAAATPPPAAARPGAAPHPDPRRDGPPPVAAEDMVRVSSALEVVRTTGAPMAVAMLSPTLQEFQRFRRIGLQAVTARGAALARAFGFEGTIGGLGWRPTPTDHSKGLAIDLMTYDDVATGQALADFYRAHREELGVTYVIWNGQICSPVGDWAWRPYTHPAGRTDPTAMHLDHVHVSFDGDENAYACACFGVSA</sequence>
<dbReference type="Pfam" id="PF26571">
    <property type="entry name" value="VldE"/>
    <property type="match status" value="1"/>
</dbReference>
<organism evidence="3 4">
    <name type="scientific">Euzebya pacifica</name>
    <dbReference type="NCBI Taxonomy" id="1608957"/>
    <lineage>
        <taxon>Bacteria</taxon>
        <taxon>Bacillati</taxon>
        <taxon>Actinomycetota</taxon>
        <taxon>Nitriliruptoria</taxon>
        <taxon>Euzebyales</taxon>
    </lineage>
</organism>
<gene>
    <name evidence="3" type="ORF">DVS28_a1142</name>
</gene>
<reference evidence="3 4" key="1">
    <citation type="submission" date="2018-09" db="EMBL/GenBank/DDBJ databases">
        <title>Complete genome sequence of Euzebya sp. DY32-46 isolated from seawater of Pacific Ocean.</title>
        <authorList>
            <person name="Xu L."/>
            <person name="Wu Y.-H."/>
            <person name="Xu X.-W."/>
        </authorList>
    </citation>
    <scope>NUCLEOTIDE SEQUENCE [LARGE SCALE GENOMIC DNA]</scope>
    <source>
        <strain evidence="3 4">DY32-46</strain>
    </source>
</reference>
<dbReference type="Proteomes" id="UP000264006">
    <property type="component" value="Chromosome"/>
</dbReference>
<feature type="region of interest" description="Disordered" evidence="1">
    <location>
        <begin position="1"/>
        <end position="20"/>
    </location>
</feature>
<evidence type="ECO:0000259" key="2">
    <source>
        <dbReference type="Pfam" id="PF26571"/>
    </source>
</evidence>
<dbReference type="EMBL" id="CP031165">
    <property type="protein sequence ID" value="AXV05842.1"/>
    <property type="molecule type" value="Genomic_DNA"/>
</dbReference>
<dbReference type="AlphaFoldDB" id="A0A346XUE5"/>
<feature type="domain" description="ARB-07466-like C-terminal" evidence="2">
    <location>
        <begin position="356"/>
        <end position="452"/>
    </location>
</feature>